<evidence type="ECO:0000256" key="1">
    <source>
        <dbReference type="SAM" id="SignalP"/>
    </source>
</evidence>
<dbReference type="EMBL" id="BSFP01000122">
    <property type="protein sequence ID" value="GLL08031.1"/>
    <property type="molecule type" value="Genomic_DNA"/>
</dbReference>
<evidence type="ECO:0000313" key="3">
    <source>
        <dbReference type="Proteomes" id="UP001143480"/>
    </source>
</evidence>
<dbReference type="PROSITE" id="PS51318">
    <property type="entry name" value="TAT"/>
    <property type="match status" value="1"/>
</dbReference>
<dbReference type="Proteomes" id="UP001143480">
    <property type="component" value="Unassembled WGS sequence"/>
</dbReference>
<sequence length="107" mass="11565">MLTKRKRRAIAAAAIVGGALALAPATAASAASYGTCDPDSYTVSEPWGWQSWHYLYTDNRQQVGAAQFQVTRHYDFEVYFISSNPLSGAPIISDSHTPATCTTIEHG</sequence>
<feature type="chain" id="PRO_5040719223" description="Secreted protein" evidence="1">
    <location>
        <begin position="31"/>
        <end position="107"/>
    </location>
</feature>
<reference evidence="2" key="2">
    <citation type="submission" date="2023-01" db="EMBL/GenBank/DDBJ databases">
        <authorList>
            <person name="Sun Q."/>
            <person name="Evtushenko L."/>
        </authorList>
    </citation>
    <scope>NUCLEOTIDE SEQUENCE</scope>
    <source>
        <strain evidence="2">VKM Ac-1321</strain>
    </source>
</reference>
<protein>
    <recommendedName>
        <fullName evidence="4">Secreted protein</fullName>
    </recommendedName>
</protein>
<keyword evidence="3" id="KW-1185">Reference proteome</keyword>
<accession>A0A9W6KWU7</accession>
<gene>
    <name evidence="2" type="ORF">GCM10017581_097910</name>
</gene>
<comment type="caution">
    <text evidence="2">The sequence shown here is derived from an EMBL/GenBank/DDBJ whole genome shotgun (WGS) entry which is preliminary data.</text>
</comment>
<dbReference type="InterPro" id="IPR006311">
    <property type="entry name" value="TAT_signal"/>
</dbReference>
<evidence type="ECO:0000313" key="2">
    <source>
        <dbReference type="EMBL" id="GLL08031.1"/>
    </source>
</evidence>
<name>A0A9W6KWU7_9ACTN</name>
<keyword evidence="1" id="KW-0732">Signal</keyword>
<dbReference type="AlphaFoldDB" id="A0A9W6KWU7"/>
<organism evidence="2 3">
    <name type="scientific">Dactylosporangium matsuzakiense</name>
    <dbReference type="NCBI Taxonomy" id="53360"/>
    <lineage>
        <taxon>Bacteria</taxon>
        <taxon>Bacillati</taxon>
        <taxon>Actinomycetota</taxon>
        <taxon>Actinomycetes</taxon>
        <taxon>Micromonosporales</taxon>
        <taxon>Micromonosporaceae</taxon>
        <taxon>Dactylosporangium</taxon>
    </lineage>
</organism>
<reference evidence="2" key="1">
    <citation type="journal article" date="2014" name="Int. J. Syst. Evol. Microbiol.">
        <title>Complete genome sequence of Corynebacterium casei LMG S-19264T (=DSM 44701T), isolated from a smear-ripened cheese.</title>
        <authorList>
            <consortium name="US DOE Joint Genome Institute (JGI-PGF)"/>
            <person name="Walter F."/>
            <person name="Albersmeier A."/>
            <person name="Kalinowski J."/>
            <person name="Ruckert C."/>
        </authorList>
    </citation>
    <scope>NUCLEOTIDE SEQUENCE</scope>
    <source>
        <strain evidence="2">VKM Ac-1321</strain>
    </source>
</reference>
<feature type="signal peptide" evidence="1">
    <location>
        <begin position="1"/>
        <end position="30"/>
    </location>
</feature>
<proteinExistence type="predicted"/>
<evidence type="ECO:0008006" key="4">
    <source>
        <dbReference type="Google" id="ProtNLM"/>
    </source>
</evidence>